<dbReference type="AlphaFoldDB" id="A0A1I7SFH3"/>
<keyword evidence="6" id="KW-1185">Reference proteome</keyword>
<dbReference type="SUPFAM" id="SSF81778">
    <property type="entry name" value="Crustacean CHH/MIH/GIH neurohormone"/>
    <property type="match status" value="1"/>
</dbReference>
<dbReference type="Proteomes" id="UP000659654">
    <property type="component" value="Unassembled WGS sequence"/>
</dbReference>
<accession>A0A1I7SFH3</accession>
<reference evidence="7" key="1">
    <citation type="submission" date="2016-11" db="UniProtKB">
        <authorList>
            <consortium name="WormBaseParasite"/>
        </authorList>
    </citation>
    <scope>IDENTIFICATION</scope>
</reference>
<dbReference type="Gene3D" id="1.10.2010.10">
    <property type="entry name" value="Crustacean CHH/MIH/GIH neurohormone"/>
    <property type="match status" value="2"/>
</dbReference>
<name>A0A1I7SFH3_BURXY</name>
<evidence type="ECO:0000313" key="7">
    <source>
        <dbReference type="WBParaSite" id="BXY_1178500.1"/>
    </source>
</evidence>
<comment type="similarity">
    <text evidence="1">Belongs to the arthropod CHH/MIH/GIH/VIH hormone family.</text>
</comment>
<sequence length="217" mass="24335">MGFKLMSLVLVIFLAIGVEAGPDQCDAKLRDPKISAQMDGICDACAAFFPDEPDFAAGCKSSCHENENRARCVAHVQRRLKELSPVKAKLLAARSVVFLSAREFVCSSSVFPCSPAMDFKLIALFLALCLAVAVAKPNKALKLKQFQMEDVDPKDCHGKLEGHEEDHMYMLRACFNCGLFFRDDIEFFHRCVQNCFDNDDVTVCFNNLRENHQLDDK</sequence>
<feature type="signal peptide" evidence="3">
    <location>
        <begin position="1"/>
        <end position="20"/>
    </location>
</feature>
<protein>
    <submittedName>
        <fullName evidence="4">(pine wood nematode) hypothetical protein</fullName>
    </submittedName>
</protein>
<dbReference type="Proteomes" id="UP000095284">
    <property type="component" value="Unplaced"/>
</dbReference>
<proteinExistence type="inferred from homology"/>
<dbReference type="WBParaSite" id="BXY_1178500.1">
    <property type="protein sequence ID" value="BXY_1178500.1"/>
    <property type="gene ID" value="BXY_1178500"/>
</dbReference>
<dbReference type="Proteomes" id="UP000582659">
    <property type="component" value="Unassembled WGS sequence"/>
</dbReference>
<dbReference type="Pfam" id="PF01147">
    <property type="entry name" value="Crust_neurohorm"/>
    <property type="match status" value="1"/>
</dbReference>
<feature type="disulfide bond" evidence="2">
    <location>
        <begin position="42"/>
        <end position="59"/>
    </location>
</feature>
<feature type="disulfide bond" evidence="2">
    <location>
        <begin position="25"/>
        <end position="63"/>
    </location>
</feature>
<dbReference type="InterPro" id="IPR035957">
    <property type="entry name" value="Crust_neurohorm_sf"/>
</dbReference>
<evidence type="ECO:0000256" key="2">
    <source>
        <dbReference type="PIRSR" id="PIRSR631098-51"/>
    </source>
</evidence>
<evidence type="ECO:0000256" key="3">
    <source>
        <dbReference type="SAM" id="SignalP"/>
    </source>
</evidence>
<keyword evidence="3" id="KW-0732">Signal</keyword>
<feature type="chain" id="PRO_5035360115" evidence="3">
    <location>
        <begin position="21"/>
        <end position="217"/>
    </location>
</feature>
<reference evidence="4" key="2">
    <citation type="submission" date="2020-09" db="EMBL/GenBank/DDBJ databases">
        <authorList>
            <person name="Kikuchi T."/>
        </authorList>
    </citation>
    <scope>NUCLEOTIDE SEQUENCE</scope>
    <source>
        <strain evidence="4">Ka4C1</strain>
    </source>
</reference>
<evidence type="ECO:0000256" key="1">
    <source>
        <dbReference type="ARBA" id="ARBA00005447"/>
    </source>
</evidence>
<evidence type="ECO:0000313" key="5">
    <source>
        <dbReference type="Proteomes" id="UP000095284"/>
    </source>
</evidence>
<evidence type="ECO:0000313" key="6">
    <source>
        <dbReference type="Proteomes" id="UP000659654"/>
    </source>
</evidence>
<keyword evidence="2" id="KW-1015">Disulfide bond</keyword>
<dbReference type="InterPro" id="IPR031098">
    <property type="entry name" value="Crust_neurohorm"/>
</dbReference>
<organism evidence="5 7">
    <name type="scientific">Bursaphelenchus xylophilus</name>
    <name type="common">Pinewood nematode worm</name>
    <name type="synonym">Aphelenchoides xylophilus</name>
    <dbReference type="NCBI Taxonomy" id="6326"/>
    <lineage>
        <taxon>Eukaryota</taxon>
        <taxon>Metazoa</taxon>
        <taxon>Ecdysozoa</taxon>
        <taxon>Nematoda</taxon>
        <taxon>Chromadorea</taxon>
        <taxon>Rhabditida</taxon>
        <taxon>Tylenchina</taxon>
        <taxon>Tylenchomorpha</taxon>
        <taxon>Aphelenchoidea</taxon>
        <taxon>Aphelenchoididae</taxon>
        <taxon>Bursaphelenchus</taxon>
    </lineage>
</organism>
<dbReference type="EMBL" id="CAJFDI010000001">
    <property type="protein sequence ID" value="CAD5207692.1"/>
    <property type="molecule type" value="Genomic_DNA"/>
</dbReference>
<feature type="disulfide bond" evidence="2">
    <location>
        <begin position="45"/>
        <end position="72"/>
    </location>
</feature>
<dbReference type="EMBL" id="CAJFCV020000001">
    <property type="protein sequence ID" value="CAG9079011.1"/>
    <property type="molecule type" value="Genomic_DNA"/>
</dbReference>
<dbReference type="SMR" id="A0A1I7SFH3"/>
<evidence type="ECO:0000313" key="4">
    <source>
        <dbReference type="EMBL" id="CAD5207692.1"/>
    </source>
</evidence>
<gene>
    <name evidence="4" type="ORF">BXYJ_LOCUS52</name>
</gene>